<dbReference type="SMART" id="SM00220">
    <property type="entry name" value="S_TKc"/>
    <property type="match status" value="1"/>
</dbReference>
<dbReference type="InterPro" id="IPR017441">
    <property type="entry name" value="Protein_kinase_ATP_BS"/>
</dbReference>
<evidence type="ECO:0000256" key="1">
    <source>
        <dbReference type="ARBA" id="ARBA00022574"/>
    </source>
</evidence>
<feature type="repeat" description="WD" evidence="3">
    <location>
        <begin position="922"/>
        <end position="963"/>
    </location>
</feature>
<dbReference type="PROSITE" id="PS50011">
    <property type="entry name" value="PROTEIN_KINASE_DOM"/>
    <property type="match status" value="1"/>
</dbReference>
<name>A0A1H8V267_9PSEU</name>
<feature type="repeat" description="WD" evidence="3">
    <location>
        <begin position="459"/>
        <end position="500"/>
    </location>
</feature>
<feature type="repeat" description="WD" evidence="3">
    <location>
        <begin position="501"/>
        <end position="542"/>
    </location>
</feature>
<sequence>MRLPWQRKNNPVSPRPGVRAEPTLTGPDERPSGESGRVRWGVGETVLGTYRIEEKLGAGGMGVVHRVRHLDWGLDLAVKSPLPRMWLSGVQAFVDEAEVWVGLPPHPHVCTCHYVRVLGGVPRIFAEFVDGGTVAEALEAGRLRDLDGILDVAIQLAWGLRAAHEAGVVHQDVKPGNALLTADGLVKITDFGLARAQQRSEGAEAAAEPESILVTHRGLTPAYASPEQYRGQRAGRPGDVWSWAVTVLELFTGEVTWTLGAFAGAALEDYLARGAAVMPAEVAVLLRECFTPDPAARPADLGALANRLAAAYATHVGRPYPRAATSPMAVRADGFNNKALSMLDLGRTDQARRFWGQALEADPRHLDATVNSKLGQWREGELTDLQLVEQLERFRFSLPESDPARDRLAYALGVVHLERRDLAAAKAQLGEAAPGDPDVAAALEAVDRAEPVKLRTLELPAQEGKTCPLAIGPNGRYAVSGGEDRTVRWWDLVTGRCLRILPGHTDLVCGVALSEDGRFALSGAMDGTVRWWDLVEGTGLHALSGDVPFFCVALSGDGRNALAGDAEGSVWWWDLTTGQCLRKLSGHEGGVDSVVVLPDGRALSAGEDGTVRYWDLTTGEQVRTFTGHRDAVYVLTPLPGGTRFLSAGRDGAVRYWELATGRCLRVLSYPHRVLDVLATTVFAVAAGPDGRTAIVGNKYGELTWWELSTGRCVWTVDVGGTLNSLMVAADGKTALSGGFDQTVRWWDLAPGPAAPWSYSRPRSTVDLGALAGRFHGRIDAARTLLDRGDARAAARELREARAVAGFENDAELGELWRRAGHSGRRTAVIGSRQTRRLETPAHLAKAVGITANGRRALSSTADTRLRWWDLTTGDCLHTLDAGDGFAFTAAVTPDGRHAVSVSDRKVHWWDLNSGKRRAALPLGTEEGMTFAVAITPDGRRAVSAGTDRLLRWWDLAGGRCVRTLAGHEAHLNAVAVTADGRHALSGGADHTLRYWDLTTGQCLRTSTPDSGGVNAVAVTPDGRHAVSGSTTGAVFAWDLATGEGRELPGRHTAQLNSVAITADGRHALSGGEDTTLRWWDLAEGRCLHQVKTTYVASAAMTPSGHHVVSGMSDGSVLLWEVDWDYEF</sequence>
<evidence type="ECO:0000256" key="2">
    <source>
        <dbReference type="ARBA" id="ARBA00022737"/>
    </source>
</evidence>
<dbReference type="PROSITE" id="PS00107">
    <property type="entry name" value="PROTEIN_KINASE_ATP"/>
    <property type="match status" value="1"/>
</dbReference>
<dbReference type="Gene3D" id="1.25.40.10">
    <property type="entry name" value="Tetratricopeptide repeat domain"/>
    <property type="match status" value="1"/>
</dbReference>
<dbReference type="Gene3D" id="1.10.510.10">
    <property type="entry name" value="Transferase(Phosphotransferase) domain 1"/>
    <property type="match status" value="1"/>
</dbReference>
<dbReference type="Gene3D" id="2.130.10.10">
    <property type="entry name" value="YVTN repeat-like/Quinoprotein amine dehydrogenase"/>
    <property type="match status" value="4"/>
</dbReference>
<evidence type="ECO:0000256" key="5">
    <source>
        <dbReference type="SAM" id="MobiDB-lite"/>
    </source>
</evidence>
<dbReference type="InterPro" id="IPR019775">
    <property type="entry name" value="WD40_repeat_CS"/>
</dbReference>
<dbReference type="OrthoDB" id="3272402at2"/>
<protein>
    <submittedName>
        <fullName evidence="7">WD40 repeat</fullName>
    </submittedName>
</protein>
<dbReference type="SMART" id="SM00320">
    <property type="entry name" value="WD40"/>
    <property type="match status" value="14"/>
</dbReference>
<dbReference type="EMBL" id="FOEF01000003">
    <property type="protein sequence ID" value="SEP09304.1"/>
    <property type="molecule type" value="Genomic_DNA"/>
</dbReference>
<dbReference type="PANTHER" id="PTHR22847:SF637">
    <property type="entry name" value="WD REPEAT DOMAIN 5B"/>
    <property type="match status" value="1"/>
</dbReference>
<keyword evidence="1 3" id="KW-0853">WD repeat</keyword>
<feature type="binding site" evidence="4">
    <location>
        <position position="79"/>
    </location>
    <ligand>
        <name>ATP</name>
        <dbReference type="ChEBI" id="CHEBI:30616"/>
    </ligand>
</feature>
<dbReference type="InterPro" id="IPR011047">
    <property type="entry name" value="Quinoprotein_ADH-like_sf"/>
</dbReference>
<dbReference type="PANTHER" id="PTHR22847">
    <property type="entry name" value="WD40 REPEAT PROTEIN"/>
    <property type="match status" value="1"/>
</dbReference>
<feature type="region of interest" description="Disordered" evidence="5">
    <location>
        <begin position="1"/>
        <end position="38"/>
    </location>
</feature>
<dbReference type="PRINTS" id="PR00320">
    <property type="entry name" value="GPROTEINBRPT"/>
</dbReference>
<dbReference type="RefSeq" id="WP_091616084.1">
    <property type="nucleotide sequence ID" value="NZ_FOEF01000003.1"/>
</dbReference>
<dbReference type="PROSITE" id="PS00678">
    <property type="entry name" value="WD_REPEATS_1"/>
    <property type="match status" value="1"/>
</dbReference>
<evidence type="ECO:0000256" key="3">
    <source>
        <dbReference type="PROSITE-ProRule" id="PRU00221"/>
    </source>
</evidence>
<dbReference type="Proteomes" id="UP000198582">
    <property type="component" value="Unassembled WGS sequence"/>
</dbReference>
<reference evidence="7 8" key="1">
    <citation type="submission" date="2016-10" db="EMBL/GenBank/DDBJ databases">
        <authorList>
            <person name="de Groot N.N."/>
        </authorList>
    </citation>
    <scope>NUCLEOTIDE SEQUENCE [LARGE SCALE GENOMIC DNA]</scope>
    <source>
        <strain evidence="7 8">DSM 44993</strain>
    </source>
</reference>
<dbReference type="CDD" id="cd14014">
    <property type="entry name" value="STKc_PknB_like"/>
    <property type="match status" value="1"/>
</dbReference>
<dbReference type="PROSITE" id="PS50082">
    <property type="entry name" value="WD_REPEATS_2"/>
    <property type="match status" value="9"/>
</dbReference>
<dbReference type="SUPFAM" id="SSF56112">
    <property type="entry name" value="Protein kinase-like (PK-like)"/>
    <property type="match status" value="1"/>
</dbReference>
<dbReference type="GO" id="GO:0004672">
    <property type="term" value="F:protein kinase activity"/>
    <property type="evidence" value="ECO:0007669"/>
    <property type="project" value="InterPro"/>
</dbReference>
<organism evidence="7 8">
    <name type="scientific">Amycolatopsis saalfeldensis</name>
    <dbReference type="NCBI Taxonomy" id="394193"/>
    <lineage>
        <taxon>Bacteria</taxon>
        <taxon>Bacillati</taxon>
        <taxon>Actinomycetota</taxon>
        <taxon>Actinomycetes</taxon>
        <taxon>Pseudonocardiales</taxon>
        <taxon>Pseudonocardiaceae</taxon>
        <taxon>Amycolatopsis</taxon>
    </lineage>
</organism>
<feature type="repeat" description="WD" evidence="3">
    <location>
        <begin position="1006"/>
        <end position="1047"/>
    </location>
</feature>
<evidence type="ECO:0000259" key="6">
    <source>
        <dbReference type="PROSITE" id="PS50011"/>
    </source>
</evidence>
<dbReference type="STRING" id="394193.SAMN04489732_103594"/>
<proteinExistence type="predicted"/>
<dbReference type="InterPro" id="IPR000719">
    <property type="entry name" value="Prot_kinase_dom"/>
</dbReference>
<feature type="repeat" description="WD" evidence="3">
    <location>
        <begin position="964"/>
        <end position="1005"/>
    </location>
</feature>
<keyword evidence="4" id="KW-0067">ATP-binding</keyword>
<dbReference type="Pfam" id="PF00069">
    <property type="entry name" value="Pkinase"/>
    <property type="match status" value="1"/>
</dbReference>
<dbReference type="AlphaFoldDB" id="A0A1H8V267"/>
<evidence type="ECO:0000313" key="8">
    <source>
        <dbReference type="Proteomes" id="UP000198582"/>
    </source>
</evidence>
<feature type="domain" description="Protein kinase" evidence="6">
    <location>
        <begin position="50"/>
        <end position="309"/>
    </location>
</feature>
<evidence type="ECO:0000256" key="4">
    <source>
        <dbReference type="PROSITE-ProRule" id="PRU10141"/>
    </source>
</evidence>
<dbReference type="GO" id="GO:0005524">
    <property type="term" value="F:ATP binding"/>
    <property type="evidence" value="ECO:0007669"/>
    <property type="project" value="UniProtKB-UniRule"/>
</dbReference>
<keyword evidence="2" id="KW-0677">Repeat</keyword>
<keyword evidence="4" id="KW-0547">Nucleotide-binding</keyword>
<gene>
    <name evidence="7" type="ORF">SAMN04489732_103594</name>
</gene>
<dbReference type="InterPro" id="IPR015943">
    <property type="entry name" value="WD40/YVTN_repeat-like_dom_sf"/>
</dbReference>
<dbReference type="InterPro" id="IPR020472">
    <property type="entry name" value="WD40_PAC1"/>
</dbReference>
<dbReference type="SUPFAM" id="SSF48452">
    <property type="entry name" value="TPR-like"/>
    <property type="match status" value="1"/>
</dbReference>
<feature type="repeat" description="WD" evidence="3">
    <location>
        <begin position="625"/>
        <end position="666"/>
    </location>
</feature>
<accession>A0A1H8V267</accession>
<dbReference type="PROSITE" id="PS50294">
    <property type="entry name" value="WD_REPEATS_REGION"/>
    <property type="match status" value="7"/>
</dbReference>
<evidence type="ECO:0000313" key="7">
    <source>
        <dbReference type="EMBL" id="SEP09304.1"/>
    </source>
</evidence>
<feature type="repeat" description="WD" evidence="3">
    <location>
        <begin position="1088"/>
        <end position="1122"/>
    </location>
</feature>
<feature type="repeat" description="WD" evidence="3">
    <location>
        <begin position="584"/>
        <end position="624"/>
    </location>
</feature>
<dbReference type="CDD" id="cd00200">
    <property type="entry name" value="WD40"/>
    <property type="match status" value="2"/>
</dbReference>
<dbReference type="InterPro" id="IPR011009">
    <property type="entry name" value="Kinase-like_dom_sf"/>
</dbReference>
<dbReference type="SUPFAM" id="SSF50998">
    <property type="entry name" value="Quinoprotein alcohol dehydrogenase-like"/>
    <property type="match status" value="2"/>
</dbReference>
<feature type="repeat" description="WD" evidence="3">
    <location>
        <begin position="1048"/>
        <end position="1089"/>
    </location>
</feature>
<keyword evidence="8" id="KW-1185">Reference proteome</keyword>
<dbReference type="InterPro" id="IPR011990">
    <property type="entry name" value="TPR-like_helical_dom_sf"/>
</dbReference>
<dbReference type="Pfam" id="PF00400">
    <property type="entry name" value="WD40"/>
    <property type="match status" value="10"/>
</dbReference>
<dbReference type="InterPro" id="IPR001680">
    <property type="entry name" value="WD40_rpt"/>
</dbReference>